<reference evidence="1" key="1">
    <citation type="submission" date="2022-04" db="EMBL/GenBank/DDBJ databases">
        <title>Genome of the entomopathogenic fungus Entomophthora muscae.</title>
        <authorList>
            <person name="Elya C."/>
            <person name="Lovett B.R."/>
            <person name="Lee E."/>
            <person name="Macias A.M."/>
            <person name="Hajek A.E."/>
            <person name="De Bivort B.L."/>
            <person name="Kasson M.T."/>
            <person name="De Fine Licht H.H."/>
            <person name="Stajich J.E."/>
        </authorList>
    </citation>
    <scope>NUCLEOTIDE SEQUENCE</scope>
    <source>
        <strain evidence="1">Berkeley</strain>
    </source>
</reference>
<keyword evidence="2" id="KW-1185">Reference proteome</keyword>
<dbReference type="Proteomes" id="UP001165960">
    <property type="component" value="Unassembled WGS sequence"/>
</dbReference>
<evidence type="ECO:0000313" key="1">
    <source>
        <dbReference type="EMBL" id="KAJ9055072.1"/>
    </source>
</evidence>
<proteinExistence type="predicted"/>
<evidence type="ECO:0000313" key="2">
    <source>
        <dbReference type="Proteomes" id="UP001165960"/>
    </source>
</evidence>
<sequence>MRSFYLVVGGWAYSHERPAARIVGGYEAQPFLHRYVVAIYEDGSFKCGGSLVRANAVVTAAHCVEGAAAGYRFKVNRHNLTMSDSDELKQRMQINHSGDLGECLTFKAKKILRYPNYYRTEDYAKYDIALIILNRQSAVQGILLDAPHAYHTGKLAILVGWGRPRSGIPKPSPVLMETQIPVAEQHHCEVCQASLVQERIEFCAGFPEGTIDASRGDSGGPLLIDSERGPVLIGFPSWTWPREKGYCPTVYVRISSFYNWIIDNLP</sequence>
<organism evidence="1 2">
    <name type="scientific">Entomophthora muscae</name>
    <dbReference type="NCBI Taxonomy" id="34485"/>
    <lineage>
        <taxon>Eukaryota</taxon>
        <taxon>Fungi</taxon>
        <taxon>Fungi incertae sedis</taxon>
        <taxon>Zoopagomycota</taxon>
        <taxon>Entomophthoromycotina</taxon>
        <taxon>Entomophthoromycetes</taxon>
        <taxon>Entomophthorales</taxon>
        <taxon>Entomophthoraceae</taxon>
        <taxon>Entomophthora</taxon>
    </lineage>
</organism>
<gene>
    <name evidence="1" type="primary">OVCH2_1</name>
    <name evidence="1" type="ORF">DSO57_1007828</name>
</gene>
<name>A0ACC2RYB1_9FUNG</name>
<dbReference type="EC" id="3.4.21.120" evidence="1"/>
<keyword evidence="1" id="KW-0378">Hydrolase</keyword>
<comment type="caution">
    <text evidence="1">The sequence shown here is derived from an EMBL/GenBank/DDBJ whole genome shotgun (WGS) entry which is preliminary data.</text>
</comment>
<accession>A0ACC2RYB1</accession>
<protein>
    <submittedName>
        <fullName evidence="1">Ovochymase-2</fullName>
        <ecNumber evidence="1">3.4.21.120</ecNumber>
    </submittedName>
</protein>
<dbReference type="EMBL" id="QTSX02006413">
    <property type="protein sequence ID" value="KAJ9055072.1"/>
    <property type="molecule type" value="Genomic_DNA"/>
</dbReference>